<dbReference type="RefSeq" id="WP_036587994.1">
    <property type="nucleotide sequence ID" value="NZ_CP076607.1"/>
</dbReference>
<reference evidence="2 5" key="2">
    <citation type="submission" date="2021-06" db="EMBL/GenBank/DDBJ databases">
        <title>Whole genome sequence of Paenibacillus sophorae DSM23020 for comparative genomics.</title>
        <authorList>
            <person name="Kim M.-J."/>
            <person name="Lee G."/>
            <person name="Shin J.-H."/>
        </authorList>
    </citation>
    <scope>NUCLEOTIDE SEQUENCE [LARGE SCALE GENOMIC DNA]</scope>
    <source>
        <strain evidence="2 5">DSM 23020</strain>
    </source>
</reference>
<dbReference type="InterPro" id="IPR023385">
    <property type="entry name" value="YopX-like_C"/>
</dbReference>
<keyword evidence="5" id="KW-1185">Reference proteome</keyword>
<dbReference type="OrthoDB" id="1809393at2"/>
<accession>A0A1H8GEZ2</accession>
<dbReference type="Pfam" id="PF09643">
    <property type="entry name" value="YopX"/>
    <property type="match status" value="1"/>
</dbReference>
<evidence type="ECO:0000259" key="1">
    <source>
        <dbReference type="Pfam" id="PF09643"/>
    </source>
</evidence>
<evidence type="ECO:0000313" key="4">
    <source>
        <dbReference type="Proteomes" id="UP000198809"/>
    </source>
</evidence>
<name>A0A1H8GEZ2_9BACL</name>
<evidence type="ECO:0000313" key="5">
    <source>
        <dbReference type="Proteomes" id="UP000683429"/>
    </source>
</evidence>
<dbReference type="STRING" id="1333845.SAMN04487895_101485"/>
<dbReference type="EMBL" id="FODH01000001">
    <property type="protein sequence ID" value="SEN42369.1"/>
    <property type="molecule type" value="Genomic_DNA"/>
</dbReference>
<gene>
    <name evidence="2" type="ORF">KP014_19990</name>
    <name evidence="3" type="ORF">SAMN04487895_101485</name>
</gene>
<sequence length="120" mass="13978">MILECRAWDKEKQVMIEWSDIFFSDMSPVTGWGEGVDYERVDLMFHTTKKDINGKKAYTGDIIASNTYDGQPMEIKWDDKQTGFYCHDSNNNEDDHLNAMEIEVSEIIGNIYENPELLTR</sequence>
<evidence type="ECO:0000313" key="3">
    <source>
        <dbReference type="EMBL" id="SEN42369.1"/>
    </source>
</evidence>
<evidence type="ECO:0000313" key="2">
    <source>
        <dbReference type="EMBL" id="QWU14195.1"/>
    </source>
</evidence>
<dbReference type="Gene3D" id="2.30.30.290">
    <property type="entry name" value="YopX-like domains"/>
    <property type="match status" value="1"/>
</dbReference>
<dbReference type="SUPFAM" id="SSF159006">
    <property type="entry name" value="YopX-like"/>
    <property type="match status" value="1"/>
</dbReference>
<organism evidence="3 4">
    <name type="scientific">Paenibacillus sophorae</name>
    <dbReference type="NCBI Taxonomy" id="1333845"/>
    <lineage>
        <taxon>Bacteria</taxon>
        <taxon>Bacillati</taxon>
        <taxon>Bacillota</taxon>
        <taxon>Bacilli</taxon>
        <taxon>Bacillales</taxon>
        <taxon>Paenibacillaceae</taxon>
        <taxon>Paenibacillus</taxon>
    </lineage>
</organism>
<dbReference type="InterPro" id="IPR019096">
    <property type="entry name" value="YopX_protein"/>
</dbReference>
<dbReference type="Proteomes" id="UP000683429">
    <property type="component" value="Chromosome"/>
</dbReference>
<dbReference type="AlphaFoldDB" id="A0A1H8GEZ2"/>
<proteinExistence type="predicted"/>
<feature type="domain" description="YopX protein" evidence="1">
    <location>
        <begin position="6"/>
        <end position="118"/>
    </location>
</feature>
<dbReference type="EMBL" id="CP076607">
    <property type="protein sequence ID" value="QWU14195.1"/>
    <property type="molecule type" value="Genomic_DNA"/>
</dbReference>
<dbReference type="Proteomes" id="UP000198809">
    <property type="component" value="Unassembled WGS sequence"/>
</dbReference>
<reference evidence="3 4" key="1">
    <citation type="submission" date="2016-10" db="EMBL/GenBank/DDBJ databases">
        <authorList>
            <person name="de Groot N.N."/>
        </authorList>
    </citation>
    <scope>NUCLEOTIDE SEQUENCE [LARGE SCALE GENOMIC DNA]</scope>
    <source>
        <strain evidence="3 4">CGMCC 1.10238</strain>
    </source>
</reference>
<protein>
    <submittedName>
        <fullName evidence="2">YopX family protein</fullName>
    </submittedName>
    <submittedName>
        <fullName evidence="3">YopX protein</fullName>
    </submittedName>
</protein>